<evidence type="ECO:0000313" key="2">
    <source>
        <dbReference type="Proteomes" id="UP000615755"/>
    </source>
</evidence>
<name>A0ABR9E6C4_9GAMM</name>
<accession>A0ABR9E6C4</accession>
<reference evidence="1 2" key="1">
    <citation type="submission" date="2015-03" db="EMBL/GenBank/DDBJ databases">
        <title>Genome sequence of Pseudoalteromonas aurantia.</title>
        <authorList>
            <person name="Xie B.-B."/>
            <person name="Rong J.-C."/>
            <person name="Qin Q.-L."/>
            <person name="Zhang Y.-Z."/>
        </authorList>
    </citation>
    <scope>NUCLEOTIDE SEQUENCE [LARGE SCALE GENOMIC DNA]</scope>
    <source>
        <strain evidence="1 2">208</strain>
    </source>
</reference>
<dbReference type="Proteomes" id="UP000615755">
    <property type="component" value="Unassembled WGS sequence"/>
</dbReference>
<dbReference type="EMBL" id="AQGV01000009">
    <property type="protein sequence ID" value="MBE0366539.1"/>
    <property type="molecule type" value="Genomic_DNA"/>
</dbReference>
<dbReference type="RefSeq" id="WP_192506048.1">
    <property type="nucleotide sequence ID" value="NZ_AQGV01000009.1"/>
</dbReference>
<comment type="caution">
    <text evidence="1">The sequence shown here is derived from an EMBL/GenBank/DDBJ whole genome shotgun (WGS) entry which is preliminary data.</text>
</comment>
<protein>
    <recommendedName>
        <fullName evidence="3">Integrase</fullName>
    </recommendedName>
</protein>
<gene>
    <name evidence="1" type="ORF">PAUR_a3562</name>
</gene>
<keyword evidence="2" id="KW-1185">Reference proteome</keyword>
<evidence type="ECO:0008006" key="3">
    <source>
        <dbReference type="Google" id="ProtNLM"/>
    </source>
</evidence>
<sequence>MGIRAMLKKELMNLDGLDLMTAEDVRNYLKAHFARVANKSAHSYRVISRFNEYHNQIMTGTDTKELTLKYERHRLFKDILYKKSTVQQWAAKYET</sequence>
<organism evidence="1 2">
    <name type="scientific">Pseudoalteromonas aurantia 208</name>
    <dbReference type="NCBI Taxonomy" id="1314867"/>
    <lineage>
        <taxon>Bacteria</taxon>
        <taxon>Pseudomonadati</taxon>
        <taxon>Pseudomonadota</taxon>
        <taxon>Gammaproteobacteria</taxon>
        <taxon>Alteromonadales</taxon>
        <taxon>Pseudoalteromonadaceae</taxon>
        <taxon>Pseudoalteromonas</taxon>
    </lineage>
</organism>
<evidence type="ECO:0000313" key="1">
    <source>
        <dbReference type="EMBL" id="MBE0366539.1"/>
    </source>
</evidence>
<proteinExistence type="predicted"/>